<keyword evidence="2" id="KW-1185">Reference proteome</keyword>
<sequence length="100" mass="10887">MCAEAIIEINLANASQRWVEVPVPICKVRVGGPPWISTTPFNEEFSFINPSGEWINEGMSKTRRSSPANASQGEGVRQGPILQMRVSTCAPGQVSTELSR</sequence>
<name>A0ACB6Z032_THEGA</name>
<comment type="caution">
    <text evidence="1">The sequence shown here is derived from an EMBL/GenBank/DDBJ whole genome shotgun (WGS) entry which is preliminary data.</text>
</comment>
<proteinExistence type="predicted"/>
<reference evidence="1" key="2">
    <citation type="journal article" date="2020" name="Nat. Commun.">
        <title>Large-scale genome sequencing of mycorrhizal fungi provides insights into the early evolution of symbiotic traits.</title>
        <authorList>
            <person name="Miyauchi S."/>
            <person name="Kiss E."/>
            <person name="Kuo A."/>
            <person name="Drula E."/>
            <person name="Kohler A."/>
            <person name="Sanchez-Garcia M."/>
            <person name="Morin E."/>
            <person name="Andreopoulos B."/>
            <person name="Barry K.W."/>
            <person name="Bonito G."/>
            <person name="Buee M."/>
            <person name="Carver A."/>
            <person name="Chen C."/>
            <person name="Cichocki N."/>
            <person name="Clum A."/>
            <person name="Culley D."/>
            <person name="Crous P.W."/>
            <person name="Fauchery L."/>
            <person name="Girlanda M."/>
            <person name="Hayes R.D."/>
            <person name="Keri Z."/>
            <person name="LaButti K."/>
            <person name="Lipzen A."/>
            <person name="Lombard V."/>
            <person name="Magnuson J."/>
            <person name="Maillard F."/>
            <person name="Murat C."/>
            <person name="Nolan M."/>
            <person name="Ohm R.A."/>
            <person name="Pangilinan J."/>
            <person name="Pereira M.F."/>
            <person name="Perotto S."/>
            <person name="Peter M."/>
            <person name="Pfister S."/>
            <person name="Riley R."/>
            <person name="Sitrit Y."/>
            <person name="Stielow J.B."/>
            <person name="Szollosi G."/>
            <person name="Zifcakova L."/>
            <person name="Stursova M."/>
            <person name="Spatafora J.W."/>
            <person name="Tedersoo L."/>
            <person name="Vaario L.M."/>
            <person name="Yamada A."/>
            <person name="Yan M."/>
            <person name="Wang P."/>
            <person name="Xu J."/>
            <person name="Bruns T."/>
            <person name="Baldrian P."/>
            <person name="Vilgalys R."/>
            <person name="Dunand C."/>
            <person name="Henrissat B."/>
            <person name="Grigoriev I.V."/>
            <person name="Hibbett D."/>
            <person name="Nagy L.G."/>
            <person name="Martin F.M."/>
        </authorList>
    </citation>
    <scope>NUCLEOTIDE SEQUENCE</scope>
    <source>
        <strain evidence="1">P2</strain>
    </source>
</reference>
<accession>A0ACB6Z032</accession>
<protein>
    <submittedName>
        <fullName evidence="1">Uncharacterized protein</fullName>
    </submittedName>
</protein>
<reference evidence="1" key="1">
    <citation type="submission" date="2019-10" db="EMBL/GenBank/DDBJ databases">
        <authorList>
            <consortium name="DOE Joint Genome Institute"/>
            <person name="Kuo A."/>
            <person name="Miyauchi S."/>
            <person name="Kiss E."/>
            <person name="Drula E."/>
            <person name="Kohler A."/>
            <person name="Sanchez-Garcia M."/>
            <person name="Andreopoulos B."/>
            <person name="Barry K.W."/>
            <person name="Bonito G."/>
            <person name="Buee M."/>
            <person name="Carver A."/>
            <person name="Chen C."/>
            <person name="Cichocki N."/>
            <person name="Clum A."/>
            <person name="Culley D."/>
            <person name="Crous P.W."/>
            <person name="Fauchery L."/>
            <person name="Girlanda M."/>
            <person name="Hayes R."/>
            <person name="Keri Z."/>
            <person name="Labutti K."/>
            <person name="Lipzen A."/>
            <person name="Lombard V."/>
            <person name="Magnuson J."/>
            <person name="Maillard F."/>
            <person name="Morin E."/>
            <person name="Murat C."/>
            <person name="Nolan M."/>
            <person name="Ohm R."/>
            <person name="Pangilinan J."/>
            <person name="Pereira M."/>
            <person name="Perotto S."/>
            <person name="Peter M."/>
            <person name="Riley R."/>
            <person name="Sitrit Y."/>
            <person name="Stielow B."/>
            <person name="Szollosi G."/>
            <person name="Zifcakova L."/>
            <person name="Stursova M."/>
            <person name="Spatafora J.W."/>
            <person name="Tedersoo L."/>
            <person name="Vaario L.-M."/>
            <person name="Yamada A."/>
            <person name="Yan M."/>
            <person name="Wang P."/>
            <person name="Xu J."/>
            <person name="Bruns T."/>
            <person name="Baldrian P."/>
            <person name="Vilgalys R."/>
            <person name="Henrissat B."/>
            <person name="Grigoriev I.V."/>
            <person name="Hibbett D."/>
            <person name="Nagy L.G."/>
            <person name="Martin F.M."/>
        </authorList>
    </citation>
    <scope>NUCLEOTIDE SEQUENCE</scope>
    <source>
        <strain evidence="1">P2</strain>
    </source>
</reference>
<dbReference type="Proteomes" id="UP000886501">
    <property type="component" value="Unassembled WGS sequence"/>
</dbReference>
<dbReference type="EMBL" id="MU118293">
    <property type="protein sequence ID" value="KAF9643059.1"/>
    <property type="molecule type" value="Genomic_DNA"/>
</dbReference>
<organism evidence="1 2">
    <name type="scientific">Thelephora ganbajun</name>
    <name type="common">Ganba fungus</name>
    <dbReference type="NCBI Taxonomy" id="370292"/>
    <lineage>
        <taxon>Eukaryota</taxon>
        <taxon>Fungi</taxon>
        <taxon>Dikarya</taxon>
        <taxon>Basidiomycota</taxon>
        <taxon>Agaricomycotina</taxon>
        <taxon>Agaricomycetes</taxon>
        <taxon>Thelephorales</taxon>
        <taxon>Thelephoraceae</taxon>
        <taxon>Thelephora</taxon>
    </lineage>
</organism>
<evidence type="ECO:0000313" key="2">
    <source>
        <dbReference type="Proteomes" id="UP000886501"/>
    </source>
</evidence>
<evidence type="ECO:0000313" key="1">
    <source>
        <dbReference type="EMBL" id="KAF9643059.1"/>
    </source>
</evidence>
<gene>
    <name evidence="1" type="ORF">BDM02DRAFT_1758168</name>
</gene>